<organism evidence="2 3">
    <name type="scientific">Neolecta irregularis (strain DAH-3)</name>
    <dbReference type="NCBI Taxonomy" id="1198029"/>
    <lineage>
        <taxon>Eukaryota</taxon>
        <taxon>Fungi</taxon>
        <taxon>Dikarya</taxon>
        <taxon>Ascomycota</taxon>
        <taxon>Taphrinomycotina</taxon>
        <taxon>Neolectales</taxon>
        <taxon>Neolectaceae</taxon>
        <taxon>Neolecta</taxon>
    </lineage>
</organism>
<keyword evidence="3" id="KW-1185">Reference proteome</keyword>
<evidence type="ECO:0000313" key="2">
    <source>
        <dbReference type="EMBL" id="OLL23997.1"/>
    </source>
</evidence>
<comment type="caution">
    <text evidence="2">The sequence shown here is derived from an EMBL/GenBank/DDBJ whole genome shotgun (WGS) entry which is preliminary data.</text>
</comment>
<evidence type="ECO:0000313" key="3">
    <source>
        <dbReference type="Proteomes" id="UP000186594"/>
    </source>
</evidence>
<feature type="region of interest" description="Disordered" evidence="1">
    <location>
        <begin position="101"/>
        <end position="128"/>
    </location>
</feature>
<gene>
    <name evidence="2" type="ORF">NEOLI_001178</name>
</gene>
<evidence type="ECO:0000256" key="1">
    <source>
        <dbReference type="SAM" id="MobiDB-lite"/>
    </source>
</evidence>
<dbReference type="AlphaFoldDB" id="A0A1U7LMX7"/>
<protein>
    <submittedName>
        <fullName evidence="2">Uncharacterized protein</fullName>
    </submittedName>
</protein>
<dbReference type="Proteomes" id="UP000186594">
    <property type="component" value="Unassembled WGS sequence"/>
</dbReference>
<reference evidence="2 3" key="1">
    <citation type="submission" date="2016-04" db="EMBL/GenBank/DDBJ databases">
        <title>Evolutionary innovation and constraint leading to complex multicellularity in the Ascomycota.</title>
        <authorList>
            <person name="Cisse O."/>
            <person name="Nguyen A."/>
            <person name="Hewitt D.A."/>
            <person name="Jedd G."/>
            <person name="Stajich J.E."/>
        </authorList>
    </citation>
    <scope>NUCLEOTIDE SEQUENCE [LARGE SCALE GENOMIC DNA]</scope>
    <source>
        <strain evidence="2 3">DAH-3</strain>
    </source>
</reference>
<feature type="region of interest" description="Disordered" evidence="1">
    <location>
        <begin position="1"/>
        <end position="42"/>
    </location>
</feature>
<sequence length="128" mass="13931">MPHLNLKSLFLGNTPKKHGQESVSVEEESQSVSNNLRQRQDRPCSLLPHDVQTKVTKKHCSPVLQRASVSSCSSSEECSSPCHGPLRFSATVDSIALAKARGVSSSSHRSDGKETLQLGKRQVRHSGN</sequence>
<proteinExistence type="predicted"/>
<dbReference type="EMBL" id="LXFE01001036">
    <property type="protein sequence ID" value="OLL23997.1"/>
    <property type="molecule type" value="Genomic_DNA"/>
</dbReference>
<name>A0A1U7LMX7_NEOID</name>
<accession>A0A1U7LMX7</accession>